<feature type="transmembrane region" description="Helical" evidence="1">
    <location>
        <begin position="1207"/>
        <end position="1228"/>
    </location>
</feature>
<feature type="transmembrane region" description="Helical" evidence="1">
    <location>
        <begin position="298"/>
        <end position="324"/>
    </location>
</feature>
<keyword evidence="4" id="KW-1185">Reference proteome</keyword>
<name>A0ABP8TK24_9ACTN</name>
<organism evidence="3 4">
    <name type="scientific">Actinoallomurus liliacearum</name>
    <dbReference type="NCBI Taxonomy" id="1080073"/>
    <lineage>
        <taxon>Bacteria</taxon>
        <taxon>Bacillati</taxon>
        <taxon>Actinomycetota</taxon>
        <taxon>Actinomycetes</taxon>
        <taxon>Streptosporangiales</taxon>
        <taxon>Thermomonosporaceae</taxon>
        <taxon>Actinoallomurus</taxon>
    </lineage>
</organism>
<dbReference type="Proteomes" id="UP001500212">
    <property type="component" value="Unassembled WGS sequence"/>
</dbReference>
<reference evidence="4" key="1">
    <citation type="journal article" date="2019" name="Int. J. Syst. Evol. Microbiol.">
        <title>The Global Catalogue of Microorganisms (GCM) 10K type strain sequencing project: providing services to taxonomists for standard genome sequencing and annotation.</title>
        <authorList>
            <consortium name="The Broad Institute Genomics Platform"/>
            <consortium name="The Broad Institute Genome Sequencing Center for Infectious Disease"/>
            <person name="Wu L."/>
            <person name="Ma J."/>
        </authorList>
    </citation>
    <scope>NUCLEOTIDE SEQUENCE [LARGE SCALE GENOMIC DNA]</scope>
    <source>
        <strain evidence="4">JCM 17938</strain>
    </source>
</reference>
<feature type="transmembrane region" description="Helical" evidence="1">
    <location>
        <begin position="233"/>
        <end position="254"/>
    </location>
</feature>
<accession>A0ABP8TK24</accession>
<evidence type="ECO:0000313" key="4">
    <source>
        <dbReference type="Proteomes" id="UP001500212"/>
    </source>
</evidence>
<dbReference type="InterPro" id="IPR000421">
    <property type="entry name" value="FA58C"/>
</dbReference>
<feature type="transmembrane region" description="Helical" evidence="1">
    <location>
        <begin position="192"/>
        <end position="217"/>
    </location>
</feature>
<keyword evidence="1" id="KW-1133">Transmembrane helix</keyword>
<dbReference type="EMBL" id="BAABHJ010000005">
    <property type="protein sequence ID" value="GAA4607264.1"/>
    <property type="molecule type" value="Genomic_DNA"/>
</dbReference>
<gene>
    <name evidence="3" type="ORF">GCM10023195_27400</name>
</gene>
<evidence type="ECO:0000256" key="1">
    <source>
        <dbReference type="SAM" id="Phobius"/>
    </source>
</evidence>
<dbReference type="InterPro" id="IPR021798">
    <property type="entry name" value="AftD_N"/>
</dbReference>
<dbReference type="RefSeq" id="WP_345353574.1">
    <property type="nucleotide sequence ID" value="NZ_BAABHJ010000005.1"/>
</dbReference>
<feature type="transmembrane region" description="Helical" evidence="1">
    <location>
        <begin position="1323"/>
        <end position="1346"/>
    </location>
</feature>
<keyword evidence="1" id="KW-0472">Membrane</keyword>
<sequence length="1354" mass="144990">MAALTRAEPSPDTEPYRLDERLRDRLRTLLGCALLTLLATATRPGRIIADTKIDMAVNPLGFLGRALHLWDIEQFGQLQNQVSGYLFPMGPFYALGHLAGMPAWIVQRLWLAMLLCTAFLGARRLAGRLGTGTPDTRLIGALAYALGPHGLASLGTNSSEYLPLAMLPWMVLPLVAAAHGGGRVRAAARSGLAVACCGGINATAVLAVLVVPVLYVLTRSSRGRPRLFRTRLLAWWAVAVGCATAWWSVPLLLLGRYAYSWLLYTEKAATTTATTGPANVLRGSERWLNLLVVDGRPWWPLGHAFATATLPVLCTGLVAALGLAGLVRARLPERTFLVLTLLTGLVVMVAGHAGPLAPAVRDLIDGPLAPLRNLYKFDGLVRLPLALGLAHLLSSPLRWRRWTAAGAAAALAGVLLSALSTGLSADGDFRAVPQYWREAAAWLNGRAGDQGVLAVPGARFGEYLWGRPMDDVTQPLLNVRWGERQLVPAGSAGFTRLLDAIDQRITTGRGSAGLTEVLARMGIRYLLVRNDLRRDDLRGAWPARVHQALDSSPGIRRVAWFGGVPAGSVLPDDAVSSPDQPYAPVEIYEVEGADDTVGLLDADQALRLYGSPEALLTMADDGLVDGRPVLFGADDPETTGRPVVADSLRKVERDFGELRGHTSPTLTAAAERGVPATRRDVLEPGWDRYSTVAAYTGIKDVTASASASDITSPAELDQPGALPYAAVDGDPRTRWESGGWTGPVGQWLRVDFDHPLTPRNVTAAFAQDDGLGPPPDEVAVETETGRVVQHLAGTSAAQPLRVPAGRTRWLRVRIRSLTARPAVPAAARVAVSELHVDGVRAGREYRLPTVPAGATVVMSRTSDGMPACLRGSIRWVCSPYLERGAEEPYAFDRVFTAARTDTAKLTGTAALTDPDLIQRYTSTDPRLQVTASSTLTREPATLPRGAFDADPATTWVPATGDRAPWLSLSWGRKVQVGQITVRRPAGAAYLTQVRVEGDDGQWREAPLDDKGRVSFKPMRTSRLTLRFSGLPQITDVTVPGVKPFRALPGARVPLPCGFGPHLRLNGVDVPTRATGTYADLLEGRAFRFQACRTVTVKAGDDRLVSAPSGAFRVDSAVLAPAGATAAGDGEPSPVTVTRWTSEHRQVEVSARRASYLVVNENYNAGWQAKIDGRTLRPVRIDGWRQAWALPAGTIGTVRLSYTPDRTYQAAVLIGLNFLVVLVIAALWPSRHRSAEPEPRPETARARSRFVATLELVLTVGAAAGIGYWSDGLVGTAVAAVAAVAFALAPARTRLGTPWLPAAAMLAATASLLVGLRLQSAQHTAAHLCTETLPQLVCLVIVARLVAASSRTRER</sequence>
<keyword evidence="1" id="KW-0812">Transmembrane</keyword>
<feature type="transmembrane region" description="Helical" evidence="1">
    <location>
        <begin position="336"/>
        <end position="354"/>
    </location>
</feature>
<dbReference type="Pfam" id="PF11847">
    <property type="entry name" value="GT-C_AftD"/>
    <property type="match status" value="1"/>
</dbReference>
<feature type="domain" description="F5/8 type C" evidence="2">
    <location>
        <begin position="911"/>
        <end position="1004"/>
    </location>
</feature>
<feature type="transmembrane region" description="Helical" evidence="1">
    <location>
        <begin position="1297"/>
        <end position="1317"/>
    </location>
</feature>
<proteinExistence type="predicted"/>
<dbReference type="SUPFAM" id="SSF49785">
    <property type="entry name" value="Galactose-binding domain-like"/>
    <property type="match status" value="2"/>
</dbReference>
<dbReference type="Gene3D" id="2.60.120.260">
    <property type="entry name" value="Galactose-binding domain-like"/>
    <property type="match status" value="2"/>
</dbReference>
<dbReference type="InterPro" id="IPR008979">
    <property type="entry name" value="Galactose-bd-like_sf"/>
</dbReference>
<protein>
    <submittedName>
        <fullName evidence="3">Alpha-(1-&gt;3)-arabinofuranosyltransferase</fullName>
    </submittedName>
</protein>
<feature type="transmembrane region" description="Helical" evidence="1">
    <location>
        <begin position="1273"/>
        <end position="1290"/>
    </location>
</feature>
<evidence type="ECO:0000259" key="2">
    <source>
        <dbReference type="PROSITE" id="PS50022"/>
    </source>
</evidence>
<feature type="transmembrane region" description="Helical" evidence="1">
    <location>
        <begin position="1249"/>
        <end position="1267"/>
    </location>
</feature>
<dbReference type="PROSITE" id="PS50022">
    <property type="entry name" value="FA58C_3"/>
    <property type="match status" value="1"/>
</dbReference>
<comment type="caution">
    <text evidence="3">The sequence shown here is derived from an EMBL/GenBank/DDBJ whole genome shotgun (WGS) entry which is preliminary data.</text>
</comment>
<evidence type="ECO:0000313" key="3">
    <source>
        <dbReference type="EMBL" id="GAA4607264.1"/>
    </source>
</evidence>